<dbReference type="Pfam" id="PF13174">
    <property type="entry name" value="TPR_6"/>
    <property type="match status" value="2"/>
</dbReference>
<evidence type="ECO:0000256" key="1">
    <source>
        <dbReference type="ARBA" id="ARBA00022737"/>
    </source>
</evidence>
<dbReference type="SMART" id="SM00028">
    <property type="entry name" value="TPR"/>
    <property type="match status" value="5"/>
</dbReference>
<dbReference type="SUPFAM" id="SSF48452">
    <property type="entry name" value="TPR-like"/>
    <property type="match status" value="2"/>
</dbReference>
<accession>L8JPA0</accession>
<keyword evidence="4" id="KW-1185">Reference proteome</keyword>
<reference evidence="3 4" key="1">
    <citation type="submission" date="2012-12" db="EMBL/GenBank/DDBJ databases">
        <title>Genome assembly of Fulvivirga imtechensis AK7.</title>
        <authorList>
            <person name="Nupur N."/>
            <person name="Khatri I."/>
            <person name="Kumar R."/>
            <person name="Subramanian S."/>
            <person name="Pinnaka A."/>
        </authorList>
    </citation>
    <scope>NUCLEOTIDE SEQUENCE [LARGE SCALE GENOMIC DNA]</scope>
    <source>
        <strain evidence="3 4">AK7</strain>
    </source>
</reference>
<dbReference type="Proteomes" id="UP000011135">
    <property type="component" value="Unassembled WGS sequence"/>
</dbReference>
<evidence type="ECO:0008006" key="5">
    <source>
        <dbReference type="Google" id="ProtNLM"/>
    </source>
</evidence>
<dbReference type="AlphaFoldDB" id="L8JPA0"/>
<evidence type="ECO:0000313" key="4">
    <source>
        <dbReference type="Proteomes" id="UP000011135"/>
    </source>
</evidence>
<evidence type="ECO:0000256" key="2">
    <source>
        <dbReference type="ARBA" id="ARBA00022803"/>
    </source>
</evidence>
<comment type="caution">
    <text evidence="3">The sequence shown here is derived from an EMBL/GenBank/DDBJ whole genome shotgun (WGS) entry which is preliminary data.</text>
</comment>
<dbReference type="STRING" id="1237149.C900_03443"/>
<name>L8JPA0_9BACT</name>
<keyword evidence="2" id="KW-0802">TPR repeat</keyword>
<proteinExistence type="predicted"/>
<dbReference type="PATRIC" id="fig|1237149.3.peg.3204"/>
<evidence type="ECO:0000313" key="3">
    <source>
        <dbReference type="EMBL" id="ELR70670.1"/>
    </source>
</evidence>
<dbReference type="InterPro" id="IPR019734">
    <property type="entry name" value="TPR_rpt"/>
</dbReference>
<dbReference type="OrthoDB" id="9763354at2"/>
<keyword evidence="1" id="KW-0677">Repeat</keyword>
<protein>
    <recommendedName>
        <fullName evidence="5">Tetratricopeptide repeat protein</fullName>
    </recommendedName>
</protein>
<organism evidence="3 4">
    <name type="scientific">Fulvivirga imtechensis AK7</name>
    <dbReference type="NCBI Taxonomy" id="1237149"/>
    <lineage>
        <taxon>Bacteria</taxon>
        <taxon>Pseudomonadati</taxon>
        <taxon>Bacteroidota</taxon>
        <taxon>Cytophagia</taxon>
        <taxon>Cytophagales</taxon>
        <taxon>Fulvivirgaceae</taxon>
        <taxon>Fulvivirga</taxon>
    </lineage>
</organism>
<dbReference type="EMBL" id="AMZN01000050">
    <property type="protein sequence ID" value="ELR70670.1"/>
    <property type="molecule type" value="Genomic_DNA"/>
</dbReference>
<dbReference type="Gene3D" id="1.25.40.10">
    <property type="entry name" value="Tetratricopeptide repeat domain"/>
    <property type="match status" value="3"/>
</dbReference>
<sequence length="621" mass="72970">MDVNKAEMKNFFTSLFFIFITTTFLIAQNKEDVQLANEYYSQGEYEKAKKLYDDLARNMDNIPLIHNNYFFLLMELNEHNEAEKYIKRLIKRFPNNLYYHLDLGVLYKNSGQEGKAQKYFAEIINEVKHDNYRTRITADYFVTKQLTPLAIQTFRNARDAINNPYAYSLEMANIYRIMNEKDLMVREYLNYVSQNPSNLNYVKNTLQSLLVKPEELQSLEALLYDKIQNEPNSEIYSELLIWVNLQQKNFYGAFVQARAIDKRLKTEGSRSIHIGLIALENNDYDNAINIFSYIIKEYPSSYNYGLAKMYLIRSYEKRVKNTYPVDEREIRNLVNDYNNFINELGISRNTLEALRNKALLHAFYLDEKDSAIQILKKIIDTPRANPDIKAKSKLDLGDIYILTEEPWESTLLYSQVEKSHKEDLLGYEAKLRNAKLSYFKGDFQLAQEHLDILKQATTREIANDAMALGLLIKDNIAFDSTETAMKKYAAIELLLFQNKIDKALHEIQQMRAKYQGHSLSDELLWLEADIEKKLGHFENAIALLEKIVNEYDYDILSDDAYFMIGSIYDRQLDNKEKAMEIYRELLTKYPGSVYVAEARKRFRQLRGDHNELDQQFINNEL</sequence>
<dbReference type="PANTHER" id="PTHR44943">
    <property type="entry name" value="CELLULOSE SYNTHASE OPERON PROTEIN C"/>
    <property type="match status" value="1"/>
</dbReference>
<dbReference type="InterPro" id="IPR011990">
    <property type="entry name" value="TPR-like_helical_dom_sf"/>
</dbReference>
<dbReference type="eggNOG" id="COG1729">
    <property type="taxonomic scope" value="Bacteria"/>
</dbReference>
<dbReference type="InterPro" id="IPR051685">
    <property type="entry name" value="Ycf3/AcsC/BcsC/TPR_MFPF"/>
</dbReference>
<dbReference type="PANTHER" id="PTHR44943:SF4">
    <property type="entry name" value="TPR REPEAT-CONTAINING PROTEIN MJ0798"/>
    <property type="match status" value="1"/>
</dbReference>
<gene>
    <name evidence="3" type="ORF">C900_03443</name>
</gene>